<dbReference type="Pfam" id="PF11611">
    <property type="entry name" value="DUF4352"/>
    <property type="match status" value="1"/>
</dbReference>
<feature type="chain" id="PRO_5045356987" description="DUF4352 domain-containing protein" evidence="3">
    <location>
        <begin position="24"/>
        <end position="192"/>
    </location>
</feature>
<dbReference type="RefSeq" id="WP_189962359.1">
    <property type="nucleotide sequence ID" value="NZ_BMUA01000005.1"/>
</dbReference>
<dbReference type="InterPro" id="IPR029051">
    <property type="entry name" value="DUF4352"/>
</dbReference>
<gene>
    <name evidence="5" type="ORF">Sviol_54540</name>
</gene>
<proteinExistence type="predicted"/>
<evidence type="ECO:0000256" key="3">
    <source>
        <dbReference type="SAM" id="SignalP"/>
    </source>
</evidence>
<evidence type="ECO:0000313" key="5">
    <source>
        <dbReference type="EMBL" id="GHI41046.1"/>
    </source>
</evidence>
<evidence type="ECO:0000313" key="6">
    <source>
        <dbReference type="Proteomes" id="UP001050808"/>
    </source>
</evidence>
<feature type="compositionally biased region" description="Low complexity" evidence="2">
    <location>
        <begin position="35"/>
        <end position="56"/>
    </location>
</feature>
<evidence type="ECO:0000256" key="1">
    <source>
        <dbReference type="ARBA" id="ARBA00022729"/>
    </source>
</evidence>
<feature type="domain" description="DUF4352" evidence="4">
    <location>
        <begin position="71"/>
        <end position="183"/>
    </location>
</feature>
<organism evidence="5 6">
    <name type="scientific">Streptomyces violascens</name>
    <dbReference type="NCBI Taxonomy" id="67381"/>
    <lineage>
        <taxon>Bacteria</taxon>
        <taxon>Bacillati</taxon>
        <taxon>Actinomycetota</taxon>
        <taxon>Actinomycetes</taxon>
        <taxon>Kitasatosporales</taxon>
        <taxon>Streptomycetaceae</taxon>
        <taxon>Streptomyces</taxon>
    </lineage>
</organism>
<reference evidence="5" key="1">
    <citation type="submission" date="2024-05" db="EMBL/GenBank/DDBJ databases">
        <title>Whole genome shotgun sequence of Streptomyces violascens NBRC 12920.</title>
        <authorList>
            <person name="Komaki H."/>
            <person name="Tamura T."/>
        </authorList>
    </citation>
    <scope>NUCLEOTIDE SEQUENCE</scope>
    <source>
        <strain evidence="5">NBRC 12920</strain>
    </source>
</reference>
<evidence type="ECO:0000259" key="4">
    <source>
        <dbReference type="Pfam" id="PF11611"/>
    </source>
</evidence>
<dbReference type="Gene3D" id="2.60.40.1240">
    <property type="match status" value="1"/>
</dbReference>
<name>A0ABQ3QUT9_9ACTN</name>
<dbReference type="InterPro" id="IPR029050">
    <property type="entry name" value="Immunoprotect_excell_Ig-like"/>
</dbReference>
<feature type="signal peptide" evidence="3">
    <location>
        <begin position="1"/>
        <end position="23"/>
    </location>
</feature>
<evidence type="ECO:0000256" key="2">
    <source>
        <dbReference type="SAM" id="MobiDB-lite"/>
    </source>
</evidence>
<sequence length="192" mass="19876">MRHTITHAISSGVLLLLAGTACTAGNTVTTKPNDSRPSAPGSSRAAQPAAGRAKTAAVGDTITLKGTNKGEQLDVTVKRWLDPAVSANEFSAPQDGGRWAAAQFELVNTGSAPYEDSPSNGAQAADTDGQRFATTFGEITAGPLMPASAKIPPGDKALGWILFEVPKTSKITTVQFTMDSGFADQTGQWSVK</sequence>
<feature type="region of interest" description="Disordered" evidence="2">
    <location>
        <begin position="27"/>
        <end position="56"/>
    </location>
</feature>
<keyword evidence="6" id="KW-1185">Reference proteome</keyword>
<dbReference type="PROSITE" id="PS51257">
    <property type="entry name" value="PROKAR_LIPOPROTEIN"/>
    <property type="match status" value="1"/>
</dbReference>
<dbReference type="Proteomes" id="UP001050808">
    <property type="component" value="Unassembled WGS sequence"/>
</dbReference>
<comment type="caution">
    <text evidence="5">The sequence shown here is derived from an EMBL/GenBank/DDBJ whole genome shotgun (WGS) entry which is preliminary data.</text>
</comment>
<keyword evidence="1 3" id="KW-0732">Signal</keyword>
<accession>A0ABQ3QUT9</accession>
<protein>
    <recommendedName>
        <fullName evidence="4">DUF4352 domain-containing protein</fullName>
    </recommendedName>
</protein>
<dbReference type="EMBL" id="BNDY01000017">
    <property type="protein sequence ID" value="GHI41046.1"/>
    <property type="molecule type" value="Genomic_DNA"/>
</dbReference>